<dbReference type="PANTHER" id="PTHR23117">
    <property type="entry name" value="GUANYLATE KINASE-RELATED"/>
    <property type="match status" value="1"/>
</dbReference>
<dbReference type="SUPFAM" id="SSF52540">
    <property type="entry name" value="P-loop containing nucleoside triphosphate hydrolases"/>
    <property type="match status" value="1"/>
</dbReference>
<sequence>MNRGDIIVFTGTSGAGRKTIARRVSGLLGLRPVVSATTRPPRNPERPDTDYHYVSAETFERWAGEGAFVQTAEIDRHRYGILKREMEEALGAGHGVSLVLNREGAEAVKRQYGDRVIRVFIYVDKITVRERLESKGVRFDVMESYLDHYADEVTYRKQCELVCENVDLERTVERIAGELSDEKRSNNR</sequence>
<dbReference type="Proteomes" id="UP000269097">
    <property type="component" value="Chromosome"/>
</dbReference>
<gene>
    <name evidence="7" type="ORF">EAV92_22235</name>
</gene>
<dbReference type="PANTHER" id="PTHR23117:SF13">
    <property type="entry name" value="GUANYLATE KINASE"/>
    <property type="match status" value="1"/>
</dbReference>
<comment type="function">
    <text evidence="1">Essential for recycling GMP and indirectly, cGMP.</text>
</comment>
<evidence type="ECO:0000259" key="6">
    <source>
        <dbReference type="PROSITE" id="PS50052"/>
    </source>
</evidence>
<dbReference type="RefSeq" id="WP_123043115.1">
    <property type="nucleotide sequence ID" value="NZ_CP033433.1"/>
</dbReference>
<evidence type="ECO:0000256" key="1">
    <source>
        <dbReference type="ARBA" id="ARBA00003531"/>
    </source>
</evidence>
<evidence type="ECO:0000256" key="4">
    <source>
        <dbReference type="ARBA" id="ARBA00022777"/>
    </source>
</evidence>
<evidence type="ECO:0000256" key="5">
    <source>
        <dbReference type="ARBA" id="ARBA00048594"/>
    </source>
</evidence>
<feature type="domain" description="Guanylate kinase-like" evidence="6">
    <location>
        <begin position="4"/>
        <end position="180"/>
    </location>
</feature>
<evidence type="ECO:0000313" key="7">
    <source>
        <dbReference type="EMBL" id="AYQ75035.1"/>
    </source>
</evidence>
<reference evidence="7 8" key="1">
    <citation type="submission" date="2018-10" db="EMBL/GenBank/DDBJ databases">
        <title>Genome Sequence of Cohnella sp.</title>
        <authorList>
            <person name="Srinivasan S."/>
            <person name="Kim M.K."/>
        </authorList>
    </citation>
    <scope>NUCLEOTIDE SEQUENCE [LARGE SCALE GENOMIC DNA]</scope>
    <source>
        <strain evidence="7 8">18JY8-7</strain>
    </source>
</reference>
<dbReference type="KEGG" id="coh:EAV92_22235"/>
<accession>A0A3G3K3A3</accession>
<dbReference type="Gene3D" id="3.40.50.300">
    <property type="entry name" value="P-loop containing nucleotide triphosphate hydrolases"/>
    <property type="match status" value="1"/>
</dbReference>
<evidence type="ECO:0000256" key="2">
    <source>
        <dbReference type="ARBA" id="ARBA00005790"/>
    </source>
</evidence>
<comment type="similarity">
    <text evidence="2">Belongs to the guanylate kinase family.</text>
</comment>
<proteinExistence type="inferred from homology"/>
<name>A0A3G3K3A3_9BACL</name>
<dbReference type="GO" id="GO:0005829">
    <property type="term" value="C:cytosol"/>
    <property type="evidence" value="ECO:0007669"/>
    <property type="project" value="TreeGrafter"/>
</dbReference>
<dbReference type="InterPro" id="IPR027417">
    <property type="entry name" value="P-loop_NTPase"/>
</dbReference>
<evidence type="ECO:0000256" key="3">
    <source>
        <dbReference type="ARBA" id="ARBA00022679"/>
    </source>
</evidence>
<dbReference type="EMBL" id="CP033433">
    <property type="protein sequence ID" value="AYQ75035.1"/>
    <property type="molecule type" value="Genomic_DNA"/>
</dbReference>
<dbReference type="AlphaFoldDB" id="A0A3G3K3A3"/>
<protein>
    <submittedName>
        <fullName evidence="7">Guanylate kinase</fullName>
    </submittedName>
</protein>
<dbReference type="InterPro" id="IPR008145">
    <property type="entry name" value="GK/Ca_channel_bsu"/>
</dbReference>
<dbReference type="SMART" id="SM00072">
    <property type="entry name" value="GuKc"/>
    <property type="match status" value="1"/>
</dbReference>
<dbReference type="PROSITE" id="PS50052">
    <property type="entry name" value="GUANYLATE_KINASE_2"/>
    <property type="match status" value="1"/>
</dbReference>
<dbReference type="GO" id="GO:0004385">
    <property type="term" value="F:GMP kinase activity"/>
    <property type="evidence" value="ECO:0007669"/>
    <property type="project" value="UniProtKB-EC"/>
</dbReference>
<comment type="catalytic activity">
    <reaction evidence="5">
        <text>GMP + ATP = GDP + ADP</text>
        <dbReference type="Rhea" id="RHEA:20780"/>
        <dbReference type="ChEBI" id="CHEBI:30616"/>
        <dbReference type="ChEBI" id="CHEBI:58115"/>
        <dbReference type="ChEBI" id="CHEBI:58189"/>
        <dbReference type="ChEBI" id="CHEBI:456216"/>
        <dbReference type="EC" id="2.7.4.8"/>
    </reaction>
</comment>
<dbReference type="InterPro" id="IPR008144">
    <property type="entry name" value="Guanylate_kin-like_dom"/>
</dbReference>
<keyword evidence="8" id="KW-1185">Reference proteome</keyword>
<evidence type="ECO:0000313" key="8">
    <source>
        <dbReference type="Proteomes" id="UP000269097"/>
    </source>
</evidence>
<keyword evidence="3" id="KW-0808">Transferase</keyword>
<keyword evidence="4 7" id="KW-0418">Kinase</keyword>
<dbReference type="Pfam" id="PF00625">
    <property type="entry name" value="Guanylate_kin"/>
    <property type="match status" value="1"/>
</dbReference>
<organism evidence="7 8">
    <name type="scientific">Cohnella candidum</name>
    <dbReference type="NCBI Taxonomy" id="2674991"/>
    <lineage>
        <taxon>Bacteria</taxon>
        <taxon>Bacillati</taxon>
        <taxon>Bacillota</taxon>
        <taxon>Bacilli</taxon>
        <taxon>Bacillales</taxon>
        <taxon>Paenibacillaceae</taxon>
        <taxon>Cohnella</taxon>
    </lineage>
</organism>